<gene>
    <name evidence="1" type="ORF">VA596_06075</name>
</gene>
<comment type="caution">
    <text evidence="1">The sequence shown here is derived from an EMBL/GenBank/DDBJ whole genome shotgun (WGS) entry which is preliminary data.</text>
</comment>
<dbReference type="Proteomes" id="UP001304298">
    <property type="component" value="Unassembled WGS sequence"/>
</dbReference>
<dbReference type="EMBL" id="JAYFSI010000001">
    <property type="protein sequence ID" value="MEA5359097.1"/>
    <property type="molecule type" value="Genomic_DNA"/>
</dbReference>
<keyword evidence="2" id="KW-1185">Reference proteome</keyword>
<name>A0ABU5QYT5_9PSEU</name>
<sequence>MPETSLRHAVDDYLGPGAKRFFSAGYRRVGYHFGPVVADVRSEHDADVTTTAGLTYPADWSKKLADTDLRPHLSTIDAILLGVQLAEACVVRTFRLDPAAHRTLWVRRVRIRAGRAPEEDLTELPLDGRLTGTGAGTALPAVSVVDCRVGAMRVRCEIEHPGGAAHPGHDLLPSLDTLLGPAKNRYYGSGFTRGAHRIDDLELDLGDLIATANVDLTDANTTQGAEAAYIPAPTMVDAFATGLQLAQILLYELDGMHRRDSNTLWMRTTTLTSVSPHRTFRPGLPLHTRLANTRLVEMNEGVWRTADILTEFAGVAFTCGVTHALPHGS</sequence>
<proteinExistence type="predicted"/>
<dbReference type="Pfam" id="PF05655">
    <property type="entry name" value="AvrD"/>
    <property type="match status" value="1"/>
</dbReference>
<reference evidence="1 2" key="1">
    <citation type="submission" date="2023-12" db="EMBL/GenBank/DDBJ databases">
        <title>Amycolatopsis sp. V23-08.</title>
        <authorList>
            <person name="Somphong A."/>
        </authorList>
    </citation>
    <scope>NUCLEOTIDE SEQUENCE [LARGE SCALE GENOMIC DNA]</scope>
    <source>
        <strain evidence="1 2">V23-08</strain>
    </source>
</reference>
<dbReference type="InterPro" id="IPR008799">
    <property type="entry name" value="Pseudomon_AvrD"/>
</dbReference>
<evidence type="ECO:0000313" key="1">
    <source>
        <dbReference type="EMBL" id="MEA5359097.1"/>
    </source>
</evidence>
<organism evidence="1 2">
    <name type="scientific">Amycolatopsis heterodermiae</name>
    <dbReference type="NCBI Taxonomy" id="3110235"/>
    <lineage>
        <taxon>Bacteria</taxon>
        <taxon>Bacillati</taxon>
        <taxon>Actinomycetota</taxon>
        <taxon>Actinomycetes</taxon>
        <taxon>Pseudonocardiales</taxon>
        <taxon>Pseudonocardiaceae</taxon>
        <taxon>Amycolatopsis</taxon>
    </lineage>
</organism>
<protein>
    <submittedName>
        <fullName evidence="1">AvrD family protein</fullName>
    </submittedName>
</protein>
<accession>A0ABU5QYT5</accession>
<dbReference type="RefSeq" id="WP_323324324.1">
    <property type="nucleotide sequence ID" value="NZ_JAYFSI010000001.1"/>
</dbReference>
<evidence type="ECO:0000313" key="2">
    <source>
        <dbReference type="Proteomes" id="UP001304298"/>
    </source>
</evidence>